<protein>
    <submittedName>
        <fullName evidence="3">Winged helix-turn-helix domain-containing protein</fullName>
    </submittedName>
</protein>
<accession>A0ABT5X677</accession>
<dbReference type="InterPro" id="IPR011991">
    <property type="entry name" value="ArsR-like_HTH"/>
</dbReference>
<proteinExistence type="predicted"/>
<comment type="caution">
    <text evidence="3">The sequence shown here is derived from an EMBL/GenBank/DDBJ whole genome shotgun (WGS) entry which is preliminary data.</text>
</comment>
<feature type="domain" description="HVO-A0261-like N-terminal" evidence="2">
    <location>
        <begin position="13"/>
        <end position="89"/>
    </location>
</feature>
<sequence length="272" mass="30917">MATSDRYDMVEDSLKSFTRSKVRTKILLSLREGTKSTGDLEKELSIRNTTILHAIKEMAGSDLIAKDGKGYGLTNVGKIQAYRLDDMIDFVFALEEHRDFWQTHDISGIPTDLLKKISMLAHSEIIASDSFDPLRTQNYFLEEIIKSKKIFGVSPIIMPNFAMLIATLVEKGSDVNLILTANVLRIVYRDYSHLLRELQNYDNFNLYSIDEGVTTAFTVTDTILNFGLFRIDGGYDLGSDLICRGDEAINWGMELFRFYLEKSILIEGDPRI</sequence>
<name>A0ABT5X677_9EURY</name>
<evidence type="ECO:0000313" key="4">
    <source>
        <dbReference type="Proteomes" id="UP001220010"/>
    </source>
</evidence>
<keyword evidence="4" id="KW-1185">Reference proteome</keyword>
<dbReference type="EMBL" id="JARFPK010000008">
    <property type="protein sequence ID" value="MDF0590186.1"/>
    <property type="molecule type" value="Genomic_DNA"/>
</dbReference>
<gene>
    <name evidence="3" type="ORF">P0O15_03215</name>
</gene>
<organism evidence="3 4">
    <name type="scientific">Candidatus Methanocrinis natronophilus</name>
    <dbReference type="NCBI Taxonomy" id="3033396"/>
    <lineage>
        <taxon>Archaea</taxon>
        <taxon>Methanobacteriati</taxon>
        <taxon>Methanobacteriota</taxon>
        <taxon>Stenosarchaea group</taxon>
        <taxon>Methanomicrobia</taxon>
        <taxon>Methanotrichales</taxon>
        <taxon>Methanotrichaceae</taxon>
        <taxon>Methanocrinis</taxon>
    </lineage>
</organism>
<dbReference type="InterPro" id="IPR013561">
    <property type="entry name" value="FilR1_middle_dom"/>
</dbReference>
<dbReference type="SUPFAM" id="SSF46785">
    <property type="entry name" value="Winged helix' DNA-binding domain"/>
    <property type="match status" value="1"/>
</dbReference>
<dbReference type="RefSeq" id="WP_316965939.1">
    <property type="nucleotide sequence ID" value="NZ_JARFPK010000008.1"/>
</dbReference>
<evidence type="ECO:0000313" key="3">
    <source>
        <dbReference type="EMBL" id="MDF0590186.1"/>
    </source>
</evidence>
<dbReference type="Pfam" id="PF08350">
    <property type="entry name" value="FilR1_middle"/>
    <property type="match status" value="1"/>
</dbReference>
<evidence type="ECO:0000259" key="2">
    <source>
        <dbReference type="Pfam" id="PF25213"/>
    </source>
</evidence>
<dbReference type="Pfam" id="PF25213">
    <property type="entry name" value="HVO_A0261_N"/>
    <property type="match status" value="1"/>
</dbReference>
<dbReference type="CDD" id="cd00090">
    <property type="entry name" value="HTH_ARSR"/>
    <property type="match status" value="1"/>
</dbReference>
<dbReference type="Proteomes" id="UP001220010">
    <property type="component" value="Unassembled WGS sequence"/>
</dbReference>
<dbReference type="Gene3D" id="1.10.10.10">
    <property type="entry name" value="Winged helix-like DNA-binding domain superfamily/Winged helix DNA-binding domain"/>
    <property type="match status" value="1"/>
</dbReference>
<dbReference type="InterPro" id="IPR016490">
    <property type="entry name" value="Tscrpt_reg_HTH_AF0396-typ3"/>
</dbReference>
<dbReference type="InterPro" id="IPR036390">
    <property type="entry name" value="WH_DNA-bd_sf"/>
</dbReference>
<feature type="domain" description="Methanogenesis regulatory protein FilR1 middle" evidence="1">
    <location>
        <begin position="133"/>
        <end position="261"/>
    </location>
</feature>
<evidence type="ECO:0000259" key="1">
    <source>
        <dbReference type="Pfam" id="PF08350"/>
    </source>
</evidence>
<dbReference type="InterPro" id="IPR057527">
    <property type="entry name" value="HVO_A0261-like_N"/>
</dbReference>
<dbReference type="PIRSF" id="PIRSF006692">
    <property type="entry name" value="TF_HTH_AF0396_prd"/>
    <property type="match status" value="1"/>
</dbReference>
<dbReference type="InterPro" id="IPR036388">
    <property type="entry name" value="WH-like_DNA-bd_sf"/>
</dbReference>
<reference evidence="3 4" key="1">
    <citation type="submission" date="2023-03" db="EMBL/GenBank/DDBJ databases">
        <title>WGS of Methanotrichaceae archaeon Mx.</title>
        <authorList>
            <person name="Sorokin D.Y."/>
            <person name="Merkel A.Y."/>
        </authorList>
    </citation>
    <scope>NUCLEOTIDE SEQUENCE [LARGE SCALE GENOMIC DNA]</scope>
    <source>
        <strain evidence="3 4">Mx</strain>
    </source>
</reference>